<evidence type="ECO:0008006" key="3">
    <source>
        <dbReference type="Google" id="ProtNLM"/>
    </source>
</evidence>
<dbReference type="PANTHER" id="PTHR46638">
    <property type="entry name" value="CORRINOID ADENOSYLTRANSFERASE"/>
    <property type="match status" value="1"/>
</dbReference>
<dbReference type="EMBL" id="MHKL01000033">
    <property type="protein sequence ID" value="OGY88920.1"/>
    <property type="molecule type" value="Genomic_DNA"/>
</dbReference>
<reference evidence="1 2" key="1">
    <citation type="journal article" date="2016" name="Nat. Commun.">
        <title>Thousands of microbial genomes shed light on interconnected biogeochemical processes in an aquifer system.</title>
        <authorList>
            <person name="Anantharaman K."/>
            <person name="Brown C.T."/>
            <person name="Hug L.A."/>
            <person name="Sharon I."/>
            <person name="Castelle C.J."/>
            <person name="Probst A.J."/>
            <person name="Thomas B.C."/>
            <person name="Singh A."/>
            <person name="Wilkins M.J."/>
            <person name="Karaoz U."/>
            <person name="Brodie E.L."/>
            <person name="Williams K.H."/>
            <person name="Hubbard S.S."/>
            <person name="Banfield J.F."/>
        </authorList>
    </citation>
    <scope>NUCLEOTIDE SEQUENCE [LARGE SCALE GENOMIC DNA]</scope>
</reference>
<proteinExistence type="predicted"/>
<accession>A0A1G2BKU4</accession>
<protein>
    <recommendedName>
        <fullName evidence="3">Cob(I)yrinic acid a,c-diamide adenosyltransferase</fullName>
    </recommendedName>
</protein>
<dbReference type="Gene3D" id="3.40.50.300">
    <property type="entry name" value="P-loop containing nucleotide triphosphate hydrolases"/>
    <property type="match status" value="1"/>
</dbReference>
<dbReference type="STRING" id="1798550.A2927_00050"/>
<dbReference type="CDD" id="cd00561">
    <property type="entry name" value="CobA_ACA"/>
    <property type="match status" value="1"/>
</dbReference>
<dbReference type="PIRSF" id="PIRSF015617">
    <property type="entry name" value="Adensltrnsf_CobA"/>
    <property type="match status" value="1"/>
</dbReference>
<name>A0A1G2BKU4_9BACT</name>
<dbReference type="Proteomes" id="UP000178849">
    <property type="component" value="Unassembled WGS sequence"/>
</dbReference>
<evidence type="ECO:0000313" key="1">
    <source>
        <dbReference type="EMBL" id="OGY88920.1"/>
    </source>
</evidence>
<organism evidence="1 2">
    <name type="scientific">Candidatus Komeilibacteria bacterium RIFCSPLOWO2_01_FULL_45_10</name>
    <dbReference type="NCBI Taxonomy" id="1798550"/>
    <lineage>
        <taxon>Bacteria</taxon>
        <taxon>Candidatus Komeiliibacteriota</taxon>
    </lineage>
</organism>
<comment type="caution">
    <text evidence="1">The sequence shown here is derived from an EMBL/GenBank/DDBJ whole genome shotgun (WGS) entry which is preliminary data.</text>
</comment>
<sequence length="182" mass="20529">MNSHWGKIQVYTGYGKGKTTAALGLVIRALGRGKKAAIVYFDKGGNHYGEREILDQLAGDNFQYFVTGAERFDPESKTFRFGVEERDKQEAEQGLKIVEDLFKKASLDLLVLDEINSTISLGMLKLEDVLDLLNKKPPGLELVLTGRDAHPRILEKADLVTEMKMVKHYFYQGTEAREGIEY</sequence>
<dbReference type="GO" id="GO:0008817">
    <property type="term" value="F:corrinoid adenosyltransferase activity"/>
    <property type="evidence" value="ECO:0007669"/>
    <property type="project" value="InterPro"/>
</dbReference>
<dbReference type="PANTHER" id="PTHR46638:SF1">
    <property type="entry name" value="CORRINOID ADENOSYLTRANSFERASE"/>
    <property type="match status" value="1"/>
</dbReference>
<dbReference type="GO" id="GO:0005524">
    <property type="term" value="F:ATP binding"/>
    <property type="evidence" value="ECO:0007669"/>
    <property type="project" value="InterPro"/>
</dbReference>
<dbReference type="AlphaFoldDB" id="A0A1G2BKU4"/>
<dbReference type="GO" id="GO:0009236">
    <property type="term" value="P:cobalamin biosynthetic process"/>
    <property type="evidence" value="ECO:0007669"/>
    <property type="project" value="InterPro"/>
</dbReference>
<gene>
    <name evidence="1" type="ORF">A2927_00050</name>
</gene>
<dbReference type="Pfam" id="PF02572">
    <property type="entry name" value="CobA_CobO_BtuR"/>
    <property type="match status" value="1"/>
</dbReference>
<dbReference type="InterPro" id="IPR003724">
    <property type="entry name" value="CblAdoTrfase_CobA"/>
</dbReference>
<evidence type="ECO:0000313" key="2">
    <source>
        <dbReference type="Proteomes" id="UP000178849"/>
    </source>
</evidence>
<dbReference type="SUPFAM" id="SSF52540">
    <property type="entry name" value="P-loop containing nucleoside triphosphate hydrolases"/>
    <property type="match status" value="1"/>
</dbReference>
<dbReference type="InterPro" id="IPR027417">
    <property type="entry name" value="P-loop_NTPase"/>
</dbReference>